<reference evidence="1" key="1">
    <citation type="journal article" date="2023" name="Plant J.">
        <title>The genome of the king protea, Protea cynaroides.</title>
        <authorList>
            <person name="Chang J."/>
            <person name="Duong T.A."/>
            <person name="Schoeman C."/>
            <person name="Ma X."/>
            <person name="Roodt D."/>
            <person name="Barker N."/>
            <person name="Li Z."/>
            <person name="Van de Peer Y."/>
            <person name="Mizrachi E."/>
        </authorList>
    </citation>
    <scope>NUCLEOTIDE SEQUENCE</scope>
    <source>
        <tissue evidence="1">Young leaves</tissue>
    </source>
</reference>
<dbReference type="AlphaFoldDB" id="A0A9Q0KZ70"/>
<comment type="caution">
    <text evidence="1">The sequence shown here is derived from an EMBL/GenBank/DDBJ whole genome shotgun (WGS) entry which is preliminary data.</text>
</comment>
<protein>
    <submittedName>
        <fullName evidence="1">Uncharacterized protein</fullName>
    </submittedName>
</protein>
<evidence type="ECO:0000313" key="2">
    <source>
        <dbReference type="Proteomes" id="UP001141806"/>
    </source>
</evidence>
<organism evidence="1 2">
    <name type="scientific">Protea cynaroides</name>
    <dbReference type="NCBI Taxonomy" id="273540"/>
    <lineage>
        <taxon>Eukaryota</taxon>
        <taxon>Viridiplantae</taxon>
        <taxon>Streptophyta</taxon>
        <taxon>Embryophyta</taxon>
        <taxon>Tracheophyta</taxon>
        <taxon>Spermatophyta</taxon>
        <taxon>Magnoliopsida</taxon>
        <taxon>Proteales</taxon>
        <taxon>Proteaceae</taxon>
        <taxon>Protea</taxon>
    </lineage>
</organism>
<dbReference type="Proteomes" id="UP001141806">
    <property type="component" value="Unassembled WGS sequence"/>
</dbReference>
<evidence type="ECO:0000313" key="1">
    <source>
        <dbReference type="EMBL" id="KAJ4978951.1"/>
    </source>
</evidence>
<gene>
    <name evidence="1" type="ORF">NE237_009731</name>
</gene>
<proteinExistence type="predicted"/>
<name>A0A9Q0KZ70_9MAGN</name>
<accession>A0A9Q0KZ70</accession>
<dbReference type="EMBL" id="JAMYWD010000002">
    <property type="protein sequence ID" value="KAJ4978951.1"/>
    <property type="molecule type" value="Genomic_DNA"/>
</dbReference>
<keyword evidence="2" id="KW-1185">Reference proteome</keyword>
<sequence>MRRPGCRGNPEWYIQSSFVFLTDERRICIQFQTTHWQSQSMTAPLKEEYELSSRRILDLWGLCKCLVSRCSSSHNFNTVIAGLSKSPNRETYYDSTLRD</sequence>